<dbReference type="Proteomes" id="UP000632222">
    <property type="component" value="Unassembled WGS sequence"/>
</dbReference>
<comment type="caution">
    <text evidence="2">The sequence shown here is derived from an EMBL/GenBank/DDBJ whole genome shotgun (WGS) entry which is preliminary data.</text>
</comment>
<dbReference type="Pfam" id="PF13412">
    <property type="entry name" value="HTH_24"/>
    <property type="match status" value="1"/>
</dbReference>
<dbReference type="Pfam" id="PF00480">
    <property type="entry name" value="ROK"/>
    <property type="match status" value="1"/>
</dbReference>
<name>A0ABQ2DGR0_9DEIO</name>
<evidence type="ECO:0000313" key="3">
    <source>
        <dbReference type="Proteomes" id="UP000632222"/>
    </source>
</evidence>
<dbReference type="EMBL" id="BMOD01000028">
    <property type="protein sequence ID" value="GGJ53891.1"/>
    <property type="molecule type" value="Genomic_DNA"/>
</dbReference>
<dbReference type="Gene3D" id="1.10.10.10">
    <property type="entry name" value="Winged helix-like DNA-binding domain superfamily/Winged helix DNA-binding domain"/>
    <property type="match status" value="1"/>
</dbReference>
<organism evidence="2 3">
    <name type="scientific">Deinococcus roseus</name>
    <dbReference type="NCBI Taxonomy" id="392414"/>
    <lineage>
        <taxon>Bacteria</taxon>
        <taxon>Thermotogati</taxon>
        <taxon>Deinococcota</taxon>
        <taxon>Deinococci</taxon>
        <taxon>Deinococcales</taxon>
        <taxon>Deinococcaceae</taxon>
        <taxon>Deinococcus</taxon>
    </lineage>
</organism>
<evidence type="ECO:0000313" key="2">
    <source>
        <dbReference type="EMBL" id="GGJ53891.1"/>
    </source>
</evidence>
<dbReference type="InterPro" id="IPR036390">
    <property type="entry name" value="WH_DNA-bd_sf"/>
</dbReference>
<comment type="similarity">
    <text evidence="1">Belongs to the ROK (NagC/XylR) family.</text>
</comment>
<dbReference type="InterPro" id="IPR036388">
    <property type="entry name" value="WH-like_DNA-bd_sf"/>
</dbReference>
<keyword evidence="3" id="KW-1185">Reference proteome</keyword>
<dbReference type="PANTHER" id="PTHR18964:SF149">
    <property type="entry name" value="BIFUNCTIONAL UDP-N-ACETYLGLUCOSAMINE 2-EPIMERASE_N-ACETYLMANNOSAMINE KINASE"/>
    <property type="match status" value="1"/>
</dbReference>
<dbReference type="RefSeq" id="WP_189007333.1">
    <property type="nucleotide sequence ID" value="NZ_BMOD01000028.1"/>
</dbReference>
<dbReference type="SUPFAM" id="SSF53067">
    <property type="entry name" value="Actin-like ATPase domain"/>
    <property type="match status" value="1"/>
</dbReference>
<dbReference type="SUPFAM" id="SSF46785">
    <property type="entry name" value="Winged helix' DNA-binding domain"/>
    <property type="match status" value="1"/>
</dbReference>
<evidence type="ECO:0000256" key="1">
    <source>
        <dbReference type="ARBA" id="ARBA00006479"/>
    </source>
</evidence>
<gene>
    <name evidence="2" type="ORF">GCM10008938_44870</name>
</gene>
<dbReference type="InterPro" id="IPR000600">
    <property type="entry name" value="ROK"/>
</dbReference>
<accession>A0ABQ2DGR0</accession>
<dbReference type="CDD" id="cd24076">
    <property type="entry name" value="ASKHA_ATPase_ROK_BsXylR-like"/>
    <property type="match status" value="1"/>
</dbReference>
<sequence>MKHAGAIAGDQALLKKLNRLALLGSVRETPGLSRADLAKKLNLAKPTVSQLIQELADEGWILLGSQEASGVGRPSSPIHFNHEGLALVGVELTPHQINLVVTNPRGEILSEVQEVHSAGDPSAVLSQMGNLITAALDFCQQQERKVVGVGVGLPGPVDPRTGVLLYAPNLDWSSVPVQSFLESLLKQAGHEVLLYINNEAKTAAMSEYMFGNLIDVEDLVYLSLGEGLGSGFVLKRDILQGHSGYAGEVGHTILQPDQGRRCTCGKTGCAETLISVRALSQSLFGHGQGSLQDITEALQAQTPETFTALHSFSRYLGILISNLLTTFNPSRVVLGGPLIQLSGHFWSSMLNEVKTRTHPGIYSDQVIVKCRFGGNASAIGAAGSALQMALNVRPQG</sequence>
<proteinExistence type="inferred from homology"/>
<reference evidence="3" key="1">
    <citation type="journal article" date="2019" name="Int. J. Syst. Evol. Microbiol.">
        <title>The Global Catalogue of Microorganisms (GCM) 10K type strain sequencing project: providing services to taxonomists for standard genome sequencing and annotation.</title>
        <authorList>
            <consortium name="The Broad Institute Genomics Platform"/>
            <consortium name="The Broad Institute Genome Sequencing Center for Infectious Disease"/>
            <person name="Wu L."/>
            <person name="Ma J."/>
        </authorList>
    </citation>
    <scope>NUCLEOTIDE SEQUENCE [LARGE SCALE GENOMIC DNA]</scope>
    <source>
        <strain evidence="3">JCM 14370</strain>
    </source>
</reference>
<dbReference type="InterPro" id="IPR049874">
    <property type="entry name" value="ROK_cs"/>
</dbReference>
<dbReference type="PANTHER" id="PTHR18964">
    <property type="entry name" value="ROK (REPRESSOR, ORF, KINASE) FAMILY"/>
    <property type="match status" value="1"/>
</dbReference>
<dbReference type="InterPro" id="IPR043129">
    <property type="entry name" value="ATPase_NBD"/>
</dbReference>
<dbReference type="Gene3D" id="3.30.420.40">
    <property type="match status" value="2"/>
</dbReference>
<dbReference type="PROSITE" id="PS01125">
    <property type="entry name" value="ROK"/>
    <property type="match status" value="1"/>
</dbReference>
<protein>
    <submittedName>
        <fullName evidence="2">Transcriptional regulator</fullName>
    </submittedName>
</protein>